<organism evidence="2 3">
    <name type="scientific">Streptomyces tropicalis</name>
    <dbReference type="NCBI Taxonomy" id="3034234"/>
    <lineage>
        <taxon>Bacteria</taxon>
        <taxon>Bacillati</taxon>
        <taxon>Actinomycetota</taxon>
        <taxon>Actinomycetes</taxon>
        <taxon>Kitasatosporales</taxon>
        <taxon>Streptomycetaceae</taxon>
        <taxon>Streptomyces</taxon>
    </lineage>
</organism>
<dbReference type="RefSeq" id="WP_276109837.1">
    <property type="nucleotide sequence ID" value="NZ_JARJBB010000007.1"/>
</dbReference>
<accession>A0ABT6A6K0</accession>
<dbReference type="Proteomes" id="UP001221150">
    <property type="component" value="Unassembled WGS sequence"/>
</dbReference>
<feature type="compositionally biased region" description="Low complexity" evidence="1">
    <location>
        <begin position="91"/>
        <end position="112"/>
    </location>
</feature>
<comment type="caution">
    <text evidence="2">The sequence shown here is derived from an EMBL/GenBank/DDBJ whole genome shotgun (WGS) entry which is preliminary data.</text>
</comment>
<protein>
    <recommendedName>
        <fullName evidence="4">Cell envelope biogenesis protein OmpA</fullName>
    </recommendedName>
</protein>
<evidence type="ECO:0000313" key="3">
    <source>
        <dbReference type="Proteomes" id="UP001221150"/>
    </source>
</evidence>
<name>A0ABT6A6K0_9ACTN</name>
<proteinExistence type="predicted"/>
<reference evidence="2 3" key="1">
    <citation type="submission" date="2023-03" db="EMBL/GenBank/DDBJ databases">
        <title>Draft genome sequence of Streptomyces sp. K1PA1 isolated from peat swamp forest in Thailand.</title>
        <authorList>
            <person name="Klaysubun C."/>
            <person name="Duangmal K."/>
        </authorList>
    </citation>
    <scope>NUCLEOTIDE SEQUENCE [LARGE SCALE GENOMIC DNA]</scope>
    <source>
        <strain evidence="2 3">K1PA1</strain>
    </source>
</reference>
<keyword evidence="3" id="KW-1185">Reference proteome</keyword>
<evidence type="ECO:0008006" key="4">
    <source>
        <dbReference type="Google" id="ProtNLM"/>
    </source>
</evidence>
<feature type="region of interest" description="Disordered" evidence="1">
    <location>
        <begin position="87"/>
        <end position="112"/>
    </location>
</feature>
<gene>
    <name evidence="2" type="ORF">P3H78_17020</name>
</gene>
<evidence type="ECO:0000313" key="2">
    <source>
        <dbReference type="EMBL" id="MDF3300287.1"/>
    </source>
</evidence>
<evidence type="ECO:0000256" key="1">
    <source>
        <dbReference type="SAM" id="MobiDB-lite"/>
    </source>
</evidence>
<dbReference type="EMBL" id="JARJBB010000007">
    <property type="protein sequence ID" value="MDF3300287.1"/>
    <property type="molecule type" value="Genomic_DNA"/>
</dbReference>
<sequence>MILTHRGRTAGPLSPTGADLLRVISDSRTPVFLTVHADGRRRYRYWQPLDPATGRGSCYVALPTAECDALHSAGRIALGEPLADPGRTTYRVRPAQPTAAARRAARPWTRAA</sequence>